<evidence type="ECO:0000313" key="2">
    <source>
        <dbReference type="EnsemblMetazoa" id="Aqu2.1.11660_001"/>
    </source>
</evidence>
<dbReference type="OrthoDB" id="45365at2759"/>
<dbReference type="Pfam" id="PF01344">
    <property type="entry name" value="Kelch_1"/>
    <property type="match status" value="2"/>
</dbReference>
<proteinExistence type="predicted"/>
<dbReference type="UniPathway" id="UPA00143"/>
<dbReference type="STRING" id="400682.A0A1X7TB43"/>
<dbReference type="InterPro" id="IPR006652">
    <property type="entry name" value="Kelch_1"/>
</dbReference>
<dbReference type="AlphaFoldDB" id="A0A1X7TB43"/>
<dbReference type="GO" id="GO:0016567">
    <property type="term" value="P:protein ubiquitination"/>
    <property type="evidence" value="ECO:0007669"/>
    <property type="project" value="UniProtKB-UniPathway"/>
</dbReference>
<accession>A0A1X7TB43</accession>
<dbReference type="InterPro" id="IPR015915">
    <property type="entry name" value="Kelch-typ_b-propeller"/>
</dbReference>
<dbReference type="InParanoid" id="A0A1X7TB43"/>
<dbReference type="PANTHER" id="PTHR46375:SF3">
    <property type="entry name" value="KELCH REPEAT AND BTB DOMAIN-CONTAINING PROTEIN 13"/>
    <property type="match status" value="1"/>
</dbReference>
<reference evidence="2" key="1">
    <citation type="submission" date="2017-05" db="UniProtKB">
        <authorList>
            <consortium name="EnsemblMetazoa"/>
        </authorList>
    </citation>
    <scope>IDENTIFICATION</scope>
</reference>
<keyword evidence="1" id="KW-0880">Kelch repeat</keyword>
<dbReference type="EnsemblMetazoa" id="Aqu2.1.11660_001">
    <property type="protein sequence ID" value="Aqu2.1.11660_001"/>
    <property type="gene ID" value="Aqu2.1.11660"/>
</dbReference>
<sequence>MTQRRSGVAVAVIDNILYVIGGHDGPNVWKSVKCYDAQSNKWSCIPDMLTSGRNGAAAVVYDLLYVIGGNDGVTNLPNIEIYDSIFKTWKVAQDDRPLGRSYAGVAVVDEPTATAIGQS</sequence>
<dbReference type="eggNOG" id="KOG4441">
    <property type="taxonomic scope" value="Eukaryota"/>
</dbReference>
<organism evidence="2">
    <name type="scientific">Amphimedon queenslandica</name>
    <name type="common">Sponge</name>
    <dbReference type="NCBI Taxonomy" id="400682"/>
    <lineage>
        <taxon>Eukaryota</taxon>
        <taxon>Metazoa</taxon>
        <taxon>Porifera</taxon>
        <taxon>Demospongiae</taxon>
        <taxon>Heteroscleromorpha</taxon>
        <taxon>Haplosclerida</taxon>
        <taxon>Niphatidae</taxon>
        <taxon>Amphimedon</taxon>
    </lineage>
</organism>
<evidence type="ECO:0000256" key="1">
    <source>
        <dbReference type="ARBA" id="ARBA00022441"/>
    </source>
</evidence>
<dbReference type="PRINTS" id="PR00501">
    <property type="entry name" value="KELCHREPEAT"/>
</dbReference>
<dbReference type="Gene3D" id="2.120.10.80">
    <property type="entry name" value="Kelch-type beta propeller"/>
    <property type="match status" value="1"/>
</dbReference>
<dbReference type="SMART" id="SM00612">
    <property type="entry name" value="Kelch"/>
    <property type="match status" value="2"/>
</dbReference>
<dbReference type="SUPFAM" id="SSF117281">
    <property type="entry name" value="Kelch motif"/>
    <property type="match status" value="1"/>
</dbReference>
<dbReference type="OMA" id="KWHTLAN"/>
<protein>
    <recommendedName>
        <fullName evidence="3">Kelch repeat protein</fullName>
    </recommendedName>
</protein>
<name>A0A1X7TB43_AMPQE</name>
<dbReference type="InterPro" id="IPR052392">
    <property type="entry name" value="Kelch-BTB_domain-containing"/>
</dbReference>
<evidence type="ECO:0008006" key="3">
    <source>
        <dbReference type="Google" id="ProtNLM"/>
    </source>
</evidence>
<dbReference type="PANTHER" id="PTHR46375">
    <property type="entry name" value="KELCH REPEAT AND BTB DOMAIN-CONTAINING PROTEIN 13-RELATED"/>
    <property type="match status" value="1"/>
</dbReference>